<dbReference type="Pfam" id="PF02384">
    <property type="entry name" value="N6_Mtase"/>
    <property type="match status" value="1"/>
</dbReference>
<feature type="domain" description="DNA methylase adenine-specific" evidence="8">
    <location>
        <begin position="152"/>
        <end position="455"/>
    </location>
</feature>
<comment type="catalytic activity">
    <reaction evidence="7">
        <text>a 2'-deoxyadenosine in DNA + S-adenosyl-L-methionine = an N(6)-methyl-2'-deoxyadenosine in DNA + S-adenosyl-L-homocysteine + H(+)</text>
        <dbReference type="Rhea" id="RHEA:15197"/>
        <dbReference type="Rhea" id="RHEA-COMP:12418"/>
        <dbReference type="Rhea" id="RHEA-COMP:12419"/>
        <dbReference type="ChEBI" id="CHEBI:15378"/>
        <dbReference type="ChEBI" id="CHEBI:57856"/>
        <dbReference type="ChEBI" id="CHEBI:59789"/>
        <dbReference type="ChEBI" id="CHEBI:90615"/>
        <dbReference type="ChEBI" id="CHEBI:90616"/>
        <dbReference type="EC" id="2.1.1.72"/>
    </reaction>
</comment>
<evidence type="ECO:0000256" key="5">
    <source>
        <dbReference type="ARBA" id="ARBA00022691"/>
    </source>
</evidence>
<evidence type="ECO:0000313" key="10">
    <source>
        <dbReference type="EMBL" id="AYQ57021.1"/>
    </source>
</evidence>
<evidence type="ECO:0000256" key="7">
    <source>
        <dbReference type="ARBA" id="ARBA00047942"/>
    </source>
</evidence>
<feature type="domain" description="N6 adenine-specific DNA methyltransferase N-terminal" evidence="9">
    <location>
        <begin position="8"/>
        <end position="141"/>
    </location>
</feature>
<evidence type="ECO:0000256" key="2">
    <source>
        <dbReference type="ARBA" id="ARBA00011900"/>
    </source>
</evidence>
<dbReference type="REBASE" id="276548">
    <property type="entry name" value="M.Bth9NORF1330P"/>
</dbReference>
<dbReference type="Proteomes" id="UP000278334">
    <property type="component" value="Chromosome"/>
</dbReference>
<dbReference type="GO" id="GO:0003677">
    <property type="term" value="F:DNA binding"/>
    <property type="evidence" value="ECO:0007669"/>
    <property type="project" value="InterPro"/>
</dbReference>
<keyword evidence="5" id="KW-0949">S-adenosyl-L-methionine</keyword>
<reference evidence="10 11" key="1">
    <citation type="submission" date="2017-11" db="EMBL/GenBank/DDBJ databases">
        <title>Genome sequence of the bacterial symbiont EPR9N from a vent mussel Bathymodiolus thermophilus.</title>
        <authorList>
            <person name="Won Y.-J."/>
        </authorList>
    </citation>
    <scope>NUCLEOTIDE SEQUENCE [LARGE SCALE GENOMIC DNA]</scope>
    <source>
        <strain evidence="10 11">EPR9N</strain>
    </source>
</reference>
<dbReference type="EC" id="2.1.1.72" evidence="2"/>
<dbReference type="InterPro" id="IPR029063">
    <property type="entry name" value="SAM-dependent_MTases_sf"/>
</dbReference>
<name>A0A3G3IML4_9GAMM</name>
<dbReference type="InterPro" id="IPR022749">
    <property type="entry name" value="D12N6_MeTrfase_N"/>
</dbReference>
<keyword evidence="6" id="KW-0680">Restriction system</keyword>
<keyword evidence="4" id="KW-0808">Transferase</keyword>
<evidence type="ECO:0000313" key="11">
    <source>
        <dbReference type="Proteomes" id="UP000278334"/>
    </source>
</evidence>
<dbReference type="InterPro" id="IPR003356">
    <property type="entry name" value="DNA_methylase_A-5"/>
</dbReference>
<dbReference type="RefSeq" id="WP_122951688.1">
    <property type="nucleotide sequence ID" value="NZ_CP024634.1"/>
</dbReference>
<dbReference type="AlphaFoldDB" id="A0A3G3IML4"/>
<proteinExistence type="inferred from homology"/>
<dbReference type="SUPFAM" id="SSF53335">
    <property type="entry name" value="S-adenosyl-L-methionine-dependent methyltransferases"/>
    <property type="match status" value="1"/>
</dbReference>
<dbReference type="PROSITE" id="PS00092">
    <property type="entry name" value="N6_MTASE"/>
    <property type="match status" value="1"/>
</dbReference>
<dbReference type="InterPro" id="IPR002052">
    <property type="entry name" value="DNA_methylase_N6_adenine_CS"/>
</dbReference>
<gene>
    <name evidence="10" type="ORF">MS2017_1330</name>
</gene>
<dbReference type="EMBL" id="CP024634">
    <property type="protein sequence ID" value="AYQ57021.1"/>
    <property type="molecule type" value="Genomic_DNA"/>
</dbReference>
<evidence type="ECO:0000256" key="6">
    <source>
        <dbReference type="ARBA" id="ARBA00022747"/>
    </source>
</evidence>
<dbReference type="PRINTS" id="PR00507">
    <property type="entry name" value="N12N6MTFRASE"/>
</dbReference>
<dbReference type="Pfam" id="PF12161">
    <property type="entry name" value="HsdM_N"/>
    <property type="match status" value="1"/>
</dbReference>
<dbReference type="PANTHER" id="PTHR42933:SF3">
    <property type="entry name" value="TYPE I RESTRICTION ENZYME MJAVIII METHYLASE SUBUNIT"/>
    <property type="match status" value="1"/>
</dbReference>
<dbReference type="KEGG" id="bthg:MS2017_1330"/>
<comment type="similarity">
    <text evidence="1">Belongs to the N(4)/N(6)-methyltransferase family.</text>
</comment>
<keyword evidence="3" id="KW-0489">Methyltransferase</keyword>
<dbReference type="GO" id="GO:0009007">
    <property type="term" value="F:site-specific DNA-methyltransferase (adenine-specific) activity"/>
    <property type="evidence" value="ECO:0007669"/>
    <property type="project" value="UniProtKB-EC"/>
</dbReference>
<dbReference type="GO" id="GO:0008170">
    <property type="term" value="F:N-methyltransferase activity"/>
    <property type="evidence" value="ECO:0007669"/>
    <property type="project" value="InterPro"/>
</dbReference>
<protein>
    <recommendedName>
        <fullName evidence="2">site-specific DNA-methyltransferase (adenine-specific)</fullName>
        <ecNumber evidence="2">2.1.1.72</ecNumber>
    </recommendedName>
</protein>
<evidence type="ECO:0000256" key="4">
    <source>
        <dbReference type="ARBA" id="ARBA00022679"/>
    </source>
</evidence>
<accession>A0A3G3IML4</accession>
<evidence type="ECO:0000256" key="1">
    <source>
        <dbReference type="ARBA" id="ARBA00006594"/>
    </source>
</evidence>
<dbReference type="GO" id="GO:0009307">
    <property type="term" value="P:DNA restriction-modification system"/>
    <property type="evidence" value="ECO:0007669"/>
    <property type="project" value="UniProtKB-KW"/>
</dbReference>
<evidence type="ECO:0000259" key="8">
    <source>
        <dbReference type="Pfam" id="PF02384"/>
    </source>
</evidence>
<evidence type="ECO:0000259" key="9">
    <source>
        <dbReference type="Pfam" id="PF12161"/>
    </source>
</evidence>
<sequence length="568" mass="65554">MSVNHSEISSFIWNVCDDVLRGLFKPHEYGDIILPFTVLRRLDCVLEPHKDNVIGLYNEYKSQVDDPTPIILTRVNTTFFNHSQYDLNRLRQDPSNVMMNFDNYLSGYSENVVEIVENFQLEKPIEKLNKNNRLFQFIEKFSEIELHPDVVSNHQMGQIFEELLRKFSEMSNETSGEHYTPRDVVKLLVSMVFSQESDNLQGNDKVRSIFDPCCGTGGMLTTSQEWVHENINDKVDIRLLGQELNPQTYSICKSDMMITGGNPEEIRQGSSLSEDRFQGDKFDYMLTNPPYGVSWKSEKSFIENESDNPNGRFSVGTPRSSDGQLLFLQHMISKMDPKGSRVGIVLNGSPMFAGDSGSGESEIRKWIIENDMLECIVSLPDRLFFNTSISTYLWIVTNKKSSERQGKVQLINGSNFYTSMRKNLGEKSKEVSVEGRKQIVETYNNFIESEVSQIHNNEYFGYTKITIEQPLEKNGVVVTTKQGKVKPDTKKRDYERIPLTGDIEDYFEKEVKPHLPDSWMDESKNKVGYEINFTKYFYKYKPLRSMSEITQDLLKLEEESENLLNEVV</sequence>
<dbReference type="InterPro" id="IPR051537">
    <property type="entry name" value="DNA_Adenine_Mtase"/>
</dbReference>
<dbReference type="PANTHER" id="PTHR42933">
    <property type="entry name" value="SLR6095 PROTEIN"/>
    <property type="match status" value="1"/>
</dbReference>
<evidence type="ECO:0000256" key="3">
    <source>
        <dbReference type="ARBA" id="ARBA00022603"/>
    </source>
</evidence>
<dbReference type="GO" id="GO:0032259">
    <property type="term" value="P:methylation"/>
    <property type="evidence" value="ECO:0007669"/>
    <property type="project" value="UniProtKB-KW"/>
</dbReference>
<dbReference type="Gene3D" id="3.40.50.150">
    <property type="entry name" value="Vaccinia Virus protein VP39"/>
    <property type="match status" value="1"/>
</dbReference>
<organism evidence="10 11">
    <name type="scientific">Bathymodiolus thermophilus thioautotrophic gill symbiont</name>
    <dbReference type="NCBI Taxonomy" id="2360"/>
    <lineage>
        <taxon>Bacteria</taxon>
        <taxon>Pseudomonadati</taxon>
        <taxon>Pseudomonadota</taxon>
        <taxon>Gammaproteobacteria</taxon>
        <taxon>sulfur-oxidizing symbionts</taxon>
    </lineage>
</organism>